<accession>A0AA86RMC8</accession>
<sequence length="123" mass="13693">MVSLVSCRIVQSFTYIMMPCCMGEAALKQLEEATARTQSLSVMGTMPTVMNEQLTQMLNGQQIGGYQYVQVQPMMVVQNQTQNIPQELENQIQQQNIAQPFIPAPMQAPSVPVQIELALAPFM</sequence>
<evidence type="ECO:0000313" key="1">
    <source>
        <dbReference type="EMBL" id="CAI9977468.1"/>
    </source>
</evidence>
<name>A0AA86RMC8_9EUKA</name>
<evidence type="ECO:0000313" key="3">
    <source>
        <dbReference type="Proteomes" id="UP001642409"/>
    </source>
</evidence>
<dbReference type="AlphaFoldDB" id="A0AA86RMC8"/>
<protein>
    <submittedName>
        <fullName evidence="2">Hypothetical_protein</fullName>
    </submittedName>
</protein>
<evidence type="ECO:0000313" key="2">
    <source>
        <dbReference type="EMBL" id="CAL6074596.1"/>
    </source>
</evidence>
<dbReference type="EMBL" id="CATOUU010001178">
    <property type="protein sequence ID" value="CAI9977468.1"/>
    <property type="molecule type" value="Genomic_DNA"/>
</dbReference>
<reference evidence="1" key="1">
    <citation type="submission" date="2023-06" db="EMBL/GenBank/DDBJ databases">
        <authorList>
            <person name="Kurt Z."/>
        </authorList>
    </citation>
    <scope>NUCLEOTIDE SEQUENCE</scope>
</reference>
<organism evidence="1">
    <name type="scientific">Hexamita inflata</name>
    <dbReference type="NCBI Taxonomy" id="28002"/>
    <lineage>
        <taxon>Eukaryota</taxon>
        <taxon>Metamonada</taxon>
        <taxon>Diplomonadida</taxon>
        <taxon>Hexamitidae</taxon>
        <taxon>Hexamitinae</taxon>
        <taxon>Hexamita</taxon>
    </lineage>
</organism>
<proteinExistence type="predicted"/>
<comment type="caution">
    <text evidence="1">The sequence shown here is derived from an EMBL/GenBank/DDBJ whole genome shotgun (WGS) entry which is preliminary data.</text>
</comment>
<gene>
    <name evidence="2" type="ORF">HINF_LOCUS56797</name>
    <name evidence="1" type="ORF">HINF_LOCUS65113</name>
</gene>
<dbReference type="Proteomes" id="UP001642409">
    <property type="component" value="Unassembled WGS sequence"/>
</dbReference>
<reference evidence="2 3" key="2">
    <citation type="submission" date="2024-07" db="EMBL/GenBank/DDBJ databases">
        <authorList>
            <person name="Akdeniz Z."/>
        </authorList>
    </citation>
    <scope>NUCLEOTIDE SEQUENCE [LARGE SCALE GENOMIC DNA]</scope>
</reference>
<keyword evidence="3" id="KW-1185">Reference proteome</keyword>
<dbReference type="EMBL" id="CAXDID020000309">
    <property type="protein sequence ID" value="CAL6074596.1"/>
    <property type="molecule type" value="Genomic_DNA"/>
</dbReference>